<gene>
    <name evidence="1" type="ORF">MBOU_04410</name>
</gene>
<sequence>MALERARQQVAVVGGIAQQIDTHMVRLERVAILVSRALAYALGNTPNCGDPPRVASPPARSPLDLIAVTGPVSIRLHHPRD</sequence>
<keyword evidence="2" id="KW-1185">Reference proteome</keyword>
<evidence type="ECO:0000313" key="1">
    <source>
        <dbReference type="EMBL" id="GFG88399.1"/>
    </source>
</evidence>
<protein>
    <submittedName>
        <fullName evidence="1">Uncharacterized protein</fullName>
    </submittedName>
</protein>
<name>A0A7I9YIG6_MYCBU</name>
<accession>A0A7I9YIG6</accession>
<comment type="caution">
    <text evidence="1">The sequence shown here is derived from an EMBL/GenBank/DDBJ whole genome shotgun (WGS) entry which is preliminary data.</text>
</comment>
<organism evidence="1 2">
    <name type="scientific">Mycobacterium bourgelatii</name>
    <dbReference type="NCBI Taxonomy" id="1273442"/>
    <lineage>
        <taxon>Bacteria</taxon>
        <taxon>Bacillati</taxon>
        <taxon>Actinomycetota</taxon>
        <taxon>Actinomycetes</taxon>
        <taxon>Mycobacteriales</taxon>
        <taxon>Mycobacteriaceae</taxon>
        <taxon>Mycobacterium</taxon>
    </lineage>
</organism>
<reference evidence="1 2" key="1">
    <citation type="journal article" date="2019" name="Emerg. Microbes Infect.">
        <title>Comprehensive subspecies identification of 175 nontuberculous mycobacteria species based on 7547 genomic profiles.</title>
        <authorList>
            <person name="Matsumoto Y."/>
            <person name="Kinjo T."/>
            <person name="Motooka D."/>
            <person name="Nabeya D."/>
            <person name="Jung N."/>
            <person name="Uechi K."/>
            <person name="Horii T."/>
            <person name="Iida T."/>
            <person name="Fujita J."/>
            <person name="Nakamura S."/>
        </authorList>
    </citation>
    <scope>NUCLEOTIDE SEQUENCE [LARGE SCALE GENOMIC DNA]</scope>
    <source>
        <strain evidence="1 2">JCM 30725</strain>
    </source>
</reference>
<dbReference type="Proteomes" id="UP000465360">
    <property type="component" value="Unassembled WGS sequence"/>
</dbReference>
<dbReference type="EMBL" id="BLKZ01000001">
    <property type="protein sequence ID" value="GFG88399.1"/>
    <property type="molecule type" value="Genomic_DNA"/>
</dbReference>
<dbReference type="AlphaFoldDB" id="A0A7I9YIG6"/>
<proteinExistence type="predicted"/>
<evidence type="ECO:0000313" key="2">
    <source>
        <dbReference type="Proteomes" id="UP000465360"/>
    </source>
</evidence>